<feature type="transmembrane region" description="Helical" evidence="5">
    <location>
        <begin position="46"/>
        <end position="69"/>
    </location>
</feature>
<sequence length="146" mass="15693">MFASDGLLFVCGSILQSLGVGYSPAVQAFALEVYNRRGGKGEAGKLFGAISVMQALGAQILGPALYGFVYYKTVAIFPRAIFLLSAVLMMVALGLLALVRSPTMDEEDTEGARLNDETRASETQILITNETLVPIDDDEEPRRDAT</sequence>
<dbReference type="EMBL" id="LVVM01002790">
    <property type="protein sequence ID" value="OJA15917.1"/>
    <property type="molecule type" value="Genomic_DNA"/>
</dbReference>
<dbReference type="GO" id="GO:0022857">
    <property type="term" value="F:transmembrane transporter activity"/>
    <property type="evidence" value="ECO:0007669"/>
    <property type="project" value="InterPro"/>
</dbReference>
<dbReference type="Proteomes" id="UP000183567">
    <property type="component" value="Unassembled WGS sequence"/>
</dbReference>
<dbReference type="Gene3D" id="1.20.1250.20">
    <property type="entry name" value="MFS general substrate transporter like domains"/>
    <property type="match status" value="1"/>
</dbReference>
<keyword evidence="4 5" id="KW-0472">Membrane</keyword>
<comment type="subcellular location">
    <subcellularLocation>
        <location evidence="1">Membrane</location>
        <topology evidence="1">Multi-pass membrane protein</topology>
    </subcellularLocation>
</comment>
<reference evidence="6 7" key="1">
    <citation type="submission" date="2016-03" db="EMBL/GenBank/DDBJ databases">
        <title>Comparative genomics of the ectomycorrhizal sister species Rhizopogon vinicolor and Rhizopogon vesiculosus (Basidiomycota: Boletales) reveals a divergence of the mating type B locus.</title>
        <authorList>
            <person name="Mujic A.B."/>
            <person name="Kuo A."/>
            <person name="Tritt A."/>
            <person name="Lipzen A."/>
            <person name="Chen C."/>
            <person name="Johnson J."/>
            <person name="Sharma A."/>
            <person name="Barry K."/>
            <person name="Grigoriev I.V."/>
            <person name="Spatafora J.W."/>
        </authorList>
    </citation>
    <scope>NUCLEOTIDE SEQUENCE [LARGE SCALE GENOMIC DNA]</scope>
    <source>
        <strain evidence="6 7">AM-OR11-056</strain>
    </source>
</reference>
<dbReference type="Pfam" id="PF07690">
    <property type="entry name" value="MFS_1"/>
    <property type="match status" value="1"/>
</dbReference>
<keyword evidence="3 5" id="KW-1133">Transmembrane helix</keyword>
<accession>A0A1J8Q4E3</accession>
<keyword evidence="2 5" id="KW-0812">Transmembrane</keyword>
<dbReference type="InterPro" id="IPR036259">
    <property type="entry name" value="MFS_trans_sf"/>
</dbReference>
<dbReference type="AlphaFoldDB" id="A0A1J8Q4E3"/>
<evidence type="ECO:0000256" key="5">
    <source>
        <dbReference type="SAM" id="Phobius"/>
    </source>
</evidence>
<evidence type="ECO:0000313" key="7">
    <source>
        <dbReference type="Proteomes" id="UP000183567"/>
    </source>
</evidence>
<dbReference type="GO" id="GO:0016020">
    <property type="term" value="C:membrane"/>
    <property type="evidence" value="ECO:0007669"/>
    <property type="project" value="UniProtKB-SubCell"/>
</dbReference>
<protein>
    <recommendedName>
        <fullName evidence="8">Major facilitator superfamily (MFS) profile domain-containing protein</fullName>
    </recommendedName>
</protein>
<name>A0A1J8Q4E3_9AGAM</name>
<evidence type="ECO:0000256" key="1">
    <source>
        <dbReference type="ARBA" id="ARBA00004141"/>
    </source>
</evidence>
<dbReference type="InterPro" id="IPR011701">
    <property type="entry name" value="MFS"/>
</dbReference>
<dbReference type="PANTHER" id="PTHR23507">
    <property type="entry name" value="ZGC:174356"/>
    <property type="match status" value="1"/>
</dbReference>
<evidence type="ECO:0000313" key="6">
    <source>
        <dbReference type="EMBL" id="OJA15917.1"/>
    </source>
</evidence>
<evidence type="ECO:0000256" key="4">
    <source>
        <dbReference type="ARBA" id="ARBA00023136"/>
    </source>
</evidence>
<dbReference type="PANTHER" id="PTHR23507:SF1">
    <property type="entry name" value="FI18259P1-RELATED"/>
    <property type="match status" value="1"/>
</dbReference>
<evidence type="ECO:0000256" key="2">
    <source>
        <dbReference type="ARBA" id="ARBA00022692"/>
    </source>
</evidence>
<evidence type="ECO:0008006" key="8">
    <source>
        <dbReference type="Google" id="ProtNLM"/>
    </source>
</evidence>
<gene>
    <name evidence="6" type="ORF">AZE42_11217</name>
</gene>
<dbReference type="SUPFAM" id="SSF103473">
    <property type="entry name" value="MFS general substrate transporter"/>
    <property type="match status" value="1"/>
</dbReference>
<keyword evidence="7" id="KW-1185">Reference proteome</keyword>
<evidence type="ECO:0000256" key="3">
    <source>
        <dbReference type="ARBA" id="ARBA00022989"/>
    </source>
</evidence>
<proteinExistence type="predicted"/>
<comment type="caution">
    <text evidence="6">The sequence shown here is derived from an EMBL/GenBank/DDBJ whole genome shotgun (WGS) entry which is preliminary data.</text>
</comment>
<feature type="transmembrane region" description="Helical" evidence="5">
    <location>
        <begin position="81"/>
        <end position="99"/>
    </location>
</feature>
<dbReference type="OrthoDB" id="2664966at2759"/>
<organism evidence="6 7">
    <name type="scientific">Rhizopogon vesiculosus</name>
    <dbReference type="NCBI Taxonomy" id="180088"/>
    <lineage>
        <taxon>Eukaryota</taxon>
        <taxon>Fungi</taxon>
        <taxon>Dikarya</taxon>
        <taxon>Basidiomycota</taxon>
        <taxon>Agaricomycotina</taxon>
        <taxon>Agaricomycetes</taxon>
        <taxon>Agaricomycetidae</taxon>
        <taxon>Boletales</taxon>
        <taxon>Suillineae</taxon>
        <taxon>Rhizopogonaceae</taxon>
        <taxon>Rhizopogon</taxon>
    </lineage>
</organism>